<dbReference type="PROSITE" id="PS50043">
    <property type="entry name" value="HTH_LUXR_2"/>
    <property type="match status" value="1"/>
</dbReference>
<accession>A0AB39TPG7</accession>
<dbReference type="GO" id="GO:0006355">
    <property type="term" value="P:regulation of DNA-templated transcription"/>
    <property type="evidence" value="ECO:0007669"/>
    <property type="project" value="InterPro"/>
</dbReference>
<sequence>MPVSLPDRPDLSEADVLLLRQVAGGHLIDPISRATGLAAKAVNPAVEALTARLGTPYRHRAAALGAAWGWVRPEDVPVSHPTGEALLPRHKQVLAGLVAGEDPRATAKRLGLAESSVRTYLQTIMRILGVRTRQQATALAVLTGIVPLSALGNGWPDTWLSATTSPPAQQQAS</sequence>
<dbReference type="GO" id="GO:0003677">
    <property type="term" value="F:DNA binding"/>
    <property type="evidence" value="ECO:0007669"/>
    <property type="project" value="UniProtKB-KW"/>
</dbReference>
<dbReference type="InterPro" id="IPR000792">
    <property type="entry name" value="Tscrpt_reg_LuxR_C"/>
</dbReference>
<gene>
    <name evidence="3" type="ORF">AB2U05_23325</name>
</gene>
<dbReference type="CDD" id="cd06170">
    <property type="entry name" value="LuxR_C_like"/>
    <property type="match status" value="1"/>
</dbReference>
<dbReference type="InterPro" id="IPR036388">
    <property type="entry name" value="WH-like_DNA-bd_sf"/>
</dbReference>
<reference evidence="3" key="1">
    <citation type="submission" date="2024-07" db="EMBL/GenBank/DDBJ databases">
        <authorList>
            <person name="Yu S.T."/>
        </authorList>
    </citation>
    <scope>NUCLEOTIDE SEQUENCE</scope>
    <source>
        <strain evidence="3">Y1</strain>
    </source>
</reference>
<evidence type="ECO:0000313" key="3">
    <source>
        <dbReference type="EMBL" id="XDQ81183.1"/>
    </source>
</evidence>
<dbReference type="EMBL" id="CP163445">
    <property type="protein sequence ID" value="XDQ81183.1"/>
    <property type="molecule type" value="Genomic_DNA"/>
</dbReference>
<organism evidence="3">
    <name type="scientific">Streptomyces sp. Y1</name>
    <dbReference type="NCBI Taxonomy" id="3238634"/>
    <lineage>
        <taxon>Bacteria</taxon>
        <taxon>Bacillati</taxon>
        <taxon>Actinomycetota</taxon>
        <taxon>Actinomycetes</taxon>
        <taxon>Kitasatosporales</taxon>
        <taxon>Streptomycetaceae</taxon>
        <taxon>Streptomyces</taxon>
    </lineage>
</organism>
<dbReference type="AlphaFoldDB" id="A0AB39TPG7"/>
<dbReference type="PANTHER" id="PTHR43214">
    <property type="entry name" value="TWO-COMPONENT RESPONSE REGULATOR"/>
    <property type="match status" value="1"/>
</dbReference>
<name>A0AB39TPG7_9ACTN</name>
<dbReference type="SMART" id="SM00421">
    <property type="entry name" value="HTH_LUXR"/>
    <property type="match status" value="1"/>
</dbReference>
<protein>
    <submittedName>
        <fullName evidence="3">LuxR C-terminal-related transcriptional regulator</fullName>
    </submittedName>
</protein>
<dbReference type="RefSeq" id="WP_369184151.1">
    <property type="nucleotide sequence ID" value="NZ_CP163445.1"/>
</dbReference>
<evidence type="ECO:0000259" key="2">
    <source>
        <dbReference type="PROSITE" id="PS50043"/>
    </source>
</evidence>
<dbReference type="InterPro" id="IPR016032">
    <property type="entry name" value="Sig_transdc_resp-reg_C-effctor"/>
</dbReference>
<dbReference type="Pfam" id="PF00196">
    <property type="entry name" value="GerE"/>
    <property type="match status" value="1"/>
</dbReference>
<dbReference type="SUPFAM" id="SSF46894">
    <property type="entry name" value="C-terminal effector domain of the bipartite response regulators"/>
    <property type="match status" value="1"/>
</dbReference>
<proteinExistence type="predicted"/>
<dbReference type="Gene3D" id="1.10.10.10">
    <property type="entry name" value="Winged helix-like DNA-binding domain superfamily/Winged helix DNA-binding domain"/>
    <property type="match status" value="1"/>
</dbReference>
<evidence type="ECO:0000256" key="1">
    <source>
        <dbReference type="ARBA" id="ARBA00023125"/>
    </source>
</evidence>
<feature type="domain" description="HTH luxR-type" evidence="2">
    <location>
        <begin position="80"/>
        <end position="144"/>
    </location>
</feature>
<keyword evidence="1" id="KW-0238">DNA-binding</keyword>
<dbReference type="InterPro" id="IPR039420">
    <property type="entry name" value="WalR-like"/>
</dbReference>